<dbReference type="InterPro" id="IPR036291">
    <property type="entry name" value="NAD(P)-bd_dom_sf"/>
</dbReference>
<dbReference type="AlphaFoldDB" id="A0A031K0M3"/>
<proteinExistence type="inferred from homology"/>
<dbReference type="InterPro" id="IPR004104">
    <property type="entry name" value="Gfo/Idh/MocA-like_OxRdtase_C"/>
</dbReference>
<dbReference type="Pfam" id="PF02894">
    <property type="entry name" value="GFO_IDH_MocA_C"/>
    <property type="match status" value="1"/>
</dbReference>
<dbReference type="InterPro" id="IPR051317">
    <property type="entry name" value="Gfo/Idh/MocA_oxidoreduct"/>
</dbReference>
<evidence type="ECO:0000259" key="4">
    <source>
        <dbReference type="Pfam" id="PF02894"/>
    </source>
</evidence>
<geneLocation type="plasmid" evidence="5 8">
    <name>pSA1</name>
</geneLocation>
<dbReference type="EMBL" id="CP017076">
    <property type="protein sequence ID" value="AOR79044.1"/>
    <property type="molecule type" value="Genomic_DNA"/>
</dbReference>
<dbReference type="NCBIfam" id="NF008607">
    <property type="entry name" value="PRK11579.1"/>
    <property type="match status" value="1"/>
</dbReference>
<dbReference type="InterPro" id="IPR000683">
    <property type="entry name" value="Gfo/Idh/MocA-like_OxRdtase_N"/>
</dbReference>
<protein>
    <submittedName>
        <fullName evidence="5 6">Oxidoreductase</fullName>
    </submittedName>
</protein>
<organism evidence="6 7">
    <name type="scientific">Novosphingobium resinovorum</name>
    <dbReference type="NCBI Taxonomy" id="158500"/>
    <lineage>
        <taxon>Bacteria</taxon>
        <taxon>Pseudomonadati</taxon>
        <taxon>Pseudomonadota</taxon>
        <taxon>Alphaproteobacteria</taxon>
        <taxon>Sphingomonadales</taxon>
        <taxon>Sphingomonadaceae</taxon>
        <taxon>Novosphingobium</taxon>
    </lineage>
</organism>
<evidence type="ECO:0000313" key="6">
    <source>
        <dbReference type="EMBL" id="EZP82760.1"/>
    </source>
</evidence>
<dbReference type="PATRIC" id="fig|158500.4.peg.1726"/>
<dbReference type="eggNOG" id="COG0673">
    <property type="taxonomic scope" value="Bacteria"/>
</dbReference>
<dbReference type="RefSeq" id="WP_008831651.1">
    <property type="nucleotide sequence ID" value="NZ_CP017076.1"/>
</dbReference>
<dbReference type="Gene3D" id="3.30.360.10">
    <property type="entry name" value="Dihydrodipicolinate Reductase, domain 2"/>
    <property type="match status" value="1"/>
</dbReference>
<dbReference type="SUPFAM" id="SSF51735">
    <property type="entry name" value="NAD(P)-binding Rossmann-fold domains"/>
    <property type="match status" value="1"/>
</dbReference>
<feature type="domain" description="Gfo/Idh/MocA-like oxidoreductase N-terminal" evidence="3">
    <location>
        <begin position="8"/>
        <end position="125"/>
    </location>
</feature>
<feature type="domain" description="Gfo/Idh/MocA-like oxidoreductase C-terminal" evidence="4">
    <location>
        <begin position="137"/>
        <end position="345"/>
    </location>
</feature>
<evidence type="ECO:0000313" key="8">
    <source>
        <dbReference type="Proteomes" id="UP000094626"/>
    </source>
</evidence>
<dbReference type="Proteomes" id="UP000024329">
    <property type="component" value="Unassembled WGS sequence"/>
</dbReference>
<dbReference type="KEGG" id="nre:BES08_19300"/>
<sequence length="355" mass="37397">MDTPARPIRVGLLGYGFAGKTFHAPLIAACDGLVLHAVASRDAGKVHADFPGVTVHAAPEALIADDTVDLVVVATPNDTHAPLARTALEAGRHVVVDKPFALDLQEARGLVALAETTGRHLQVFHNRRWDSDFLTVRRAIEDGAIGRVTHFESRIDRFRPQVRDRWRENAAPGAGVWFDLGPHMVDQALALFGLPDSVTASVAIQRDGAQVDDWAHAVLEYGQLRVVVHAGMLVAGGSARFTVHGTGGSAVKLKADGQEVQLLAGLRPGAPGWGEDADALVVYDGSGEPRSIPATPGDQRGFYTAVAAALAGDAPPPVRPIEALAVMAVLEAGAASARGGRSMPLPLTPEERAAW</sequence>
<evidence type="ECO:0000313" key="5">
    <source>
        <dbReference type="EMBL" id="AOR79044.1"/>
    </source>
</evidence>
<dbReference type="PANTHER" id="PTHR43708">
    <property type="entry name" value="CONSERVED EXPRESSED OXIDOREDUCTASE (EUROFUNG)"/>
    <property type="match status" value="1"/>
</dbReference>
<keyword evidence="5" id="KW-0614">Plasmid</keyword>
<comment type="similarity">
    <text evidence="1">Belongs to the Gfo/Idh/MocA family.</text>
</comment>
<evidence type="ECO:0000256" key="1">
    <source>
        <dbReference type="ARBA" id="ARBA00010928"/>
    </source>
</evidence>
<dbReference type="GO" id="GO:0000166">
    <property type="term" value="F:nucleotide binding"/>
    <property type="evidence" value="ECO:0007669"/>
    <property type="project" value="InterPro"/>
</dbReference>
<name>A0A031K0M3_9SPHN</name>
<gene>
    <name evidence="5" type="ORF">BES08_19300</name>
    <name evidence="6" type="ORF">BV97_01684</name>
</gene>
<evidence type="ECO:0000259" key="3">
    <source>
        <dbReference type="Pfam" id="PF01408"/>
    </source>
</evidence>
<dbReference type="PANTHER" id="PTHR43708:SF5">
    <property type="entry name" value="CONSERVED EXPRESSED OXIDOREDUCTASE (EUROFUNG)-RELATED"/>
    <property type="match status" value="1"/>
</dbReference>
<keyword evidence="2" id="KW-0560">Oxidoreductase</keyword>
<evidence type="ECO:0000313" key="7">
    <source>
        <dbReference type="Proteomes" id="UP000024329"/>
    </source>
</evidence>
<dbReference type="Pfam" id="PF01408">
    <property type="entry name" value="GFO_IDH_MocA"/>
    <property type="match status" value="1"/>
</dbReference>
<keyword evidence="8" id="KW-1185">Reference proteome</keyword>
<accession>A0A031K0M3</accession>
<dbReference type="Gene3D" id="3.40.50.720">
    <property type="entry name" value="NAD(P)-binding Rossmann-like Domain"/>
    <property type="match status" value="1"/>
</dbReference>
<reference evidence="8" key="3">
    <citation type="journal article" date="2017" name="J. Biotechnol.">
        <title>Complete genome sequence of Novosphingobium resinovorum SA1, a versatile xenobiotic-degrading bacterium capable of utilizing sulfanilic acid.</title>
        <authorList>
            <person name="Hegedus B."/>
            <person name="Kos P.B."/>
            <person name="Balint B."/>
            <person name="Maroti G."/>
            <person name="Gan H.M."/>
            <person name="Perei K."/>
            <person name="Rakhely G."/>
        </authorList>
    </citation>
    <scope>NUCLEOTIDE SEQUENCE [LARGE SCALE GENOMIC DNA]</scope>
    <source>
        <strain evidence="8">SA1</strain>
    </source>
</reference>
<reference evidence="5" key="2">
    <citation type="submission" date="2016-08" db="EMBL/GenBank/DDBJ databases">
        <authorList>
            <person name="Seilhamer J.J."/>
        </authorList>
    </citation>
    <scope>NUCLEOTIDE SEQUENCE [LARGE SCALE GENOMIC DNA]</scope>
    <source>
        <strain evidence="5">SA1</strain>
        <plasmid evidence="5">pSA1</plasmid>
    </source>
</reference>
<dbReference type="OrthoDB" id="9792935at2"/>
<dbReference type="GO" id="GO:0016491">
    <property type="term" value="F:oxidoreductase activity"/>
    <property type="evidence" value="ECO:0007669"/>
    <property type="project" value="UniProtKB-KW"/>
</dbReference>
<dbReference type="EMBL" id="JFYZ01000005">
    <property type="protein sequence ID" value="EZP82760.1"/>
    <property type="molecule type" value="Genomic_DNA"/>
</dbReference>
<dbReference type="Proteomes" id="UP000094626">
    <property type="component" value="Plasmid pSA1"/>
</dbReference>
<reference evidence="6 7" key="1">
    <citation type="submission" date="2014-03" db="EMBL/GenBank/DDBJ databases">
        <title>Whole genome sequence of Novosphingobium resinovorum KF1.</title>
        <authorList>
            <person name="Gan H.M."/>
            <person name="Gan H.Y."/>
            <person name="Chew T.H."/>
            <person name="Savka M.A."/>
        </authorList>
    </citation>
    <scope>NUCLEOTIDE SEQUENCE [LARGE SCALE GENOMIC DNA]</scope>
    <source>
        <strain evidence="6 7">KF1</strain>
    </source>
</reference>
<evidence type="ECO:0000256" key="2">
    <source>
        <dbReference type="ARBA" id="ARBA00023002"/>
    </source>
</evidence>